<proteinExistence type="predicted"/>
<reference evidence="2 3" key="1">
    <citation type="submission" date="2024-03" db="EMBL/GenBank/DDBJ databases">
        <title>Complete genome sequence of the green alga Chloropicon roscoffensis RCC1871.</title>
        <authorList>
            <person name="Lemieux C."/>
            <person name="Pombert J.-F."/>
            <person name="Otis C."/>
            <person name="Turmel M."/>
        </authorList>
    </citation>
    <scope>NUCLEOTIDE SEQUENCE [LARGE SCALE GENOMIC DNA]</scope>
    <source>
        <strain evidence="2 3">RCC1871</strain>
    </source>
</reference>
<feature type="transmembrane region" description="Helical" evidence="1">
    <location>
        <begin position="153"/>
        <end position="172"/>
    </location>
</feature>
<keyword evidence="1" id="KW-1133">Transmembrane helix</keyword>
<keyword evidence="3" id="KW-1185">Reference proteome</keyword>
<evidence type="ECO:0000313" key="3">
    <source>
        <dbReference type="Proteomes" id="UP001472866"/>
    </source>
</evidence>
<dbReference type="AlphaFoldDB" id="A0AAX4P861"/>
<feature type="transmembrane region" description="Helical" evidence="1">
    <location>
        <begin position="338"/>
        <end position="359"/>
    </location>
</feature>
<dbReference type="InterPro" id="IPR008537">
    <property type="entry name" value="DUF819"/>
</dbReference>
<keyword evidence="1" id="KW-0812">Transmembrane</keyword>
<feature type="transmembrane region" description="Helical" evidence="1">
    <location>
        <begin position="280"/>
        <end position="298"/>
    </location>
</feature>
<accession>A0AAX4P861</accession>
<feature type="transmembrane region" description="Helical" evidence="1">
    <location>
        <begin position="184"/>
        <end position="202"/>
    </location>
</feature>
<dbReference type="PANTHER" id="PTHR34289">
    <property type="entry name" value="PROTEIN, PUTATIVE (DUF819)-RELATED"/>
    <property type="match status" value="1"/>
</dbReference>
<organism evidence="2 3">
    <name type="scientific">Chloropicon roscoffensis</name>
    <dbReference type="NCBI Taxonomy" id="1461544"/>
    <lineage>
        <taxon>Eukaryota</taxon>
        <taxon>Viridiplantae</taxon>
        <taxon>Chlorophyta</taxon>
        <taxon>Chloropicophyceae</taxon>
        <taxon>Chloropicales</taxon>
        <taxon>Chloropicaceae</taxon>
        <taxon>Chloropicon</taxon>
    </lineage>
</organism>
<evidence type="ECO:0000313" key="2">
    <source>
        <dbReference type="EMBL" id="WZN62049.1"/>
    </source>
</evidence>
<dbReference type="PANTHER" id="PTHR34289:SF8">
    <property type="entry name" value="DUF819 DOMAIN-CONTAINING PROTEIN"/>
    <property type="match status" value="1"/>
</dbReference>
<evidence type="ECO:0000256" key="1">
    <source>
        <dbReference type="SAM" id="Phobius"/>
    </source>
</evidence>
<feature type="transmembrane region" description="Helical" evidence="1">
    <location>
        <begin position="116"/>
        <end position="141"/>
    </location>
</feature>
<feature type="transmembrane region" description="Helical" evidence="1">
    <location>
        <begin position="371"/>
        <end position="393"/>
    </location>
</feature>
<feature type="transmembrane region" description="Helical" evidence="1">
    <location>
        <begin position="310"/>
        <end position="331"/>
    </location>
</feature>
<dbReference type="Pfam" id="PF05684">
    <property type="entry name" value="DUF819"/>
    <property type="match status" value="2"/>
</dbReference>
<sequence length="398" mass="39979">MSWRVRLDTKTAAARRWNAPSGRPRRVTTGSLSSVELYALLAGCSVGGTALAKGTRVGKLLSAPVSTMLLGAIVSNTMEFDLTELRSAQGVLVRCSTPLLLMGANLREIVRGARSLLPSFAIGVLGTLFGALLGMISLGGWLKSASGGSSTDIAGLVSALAAKNIGGGMNFVGVTESAGVSSGLVALGLAADNLAAIIYFPLNSFMAGPGTADVEERGKEVGGLGGFGGQELTRALFVALTVTSVASALSGANAIALASLLSVALATLAPRTLEKVKQPASALAEVFLGLFFASAGLLGGRVTGLEFSALAPVILLLLIVYGVHTIVLVLAGKVLRMTSVATSVVSNALIGGPATAAALARSKGSDPTAAILLGTLGNALATLVALLALLPILKMCTL</sequence>
<keyword evidence="1" id="KW-0472">Membrane</keyword>
<dbReference type="Proteomes" id="UP001472866">
    <property type="component" value="Chromosome 05"/>
</dbReference>
<name>A0AAX4P861_9CHLO</name>
<protein>
    <submittedName>
        <fullName evidence="2">DUF819 domain-containing protein</fullName>
    </submittedName>
</protein>
<gene>
    <name evidence="2" type="ORF">HKI87_05g35850</name>
</gene>
<feature type="transmembrane region" description="Helical" evidence="1">
    <location>
        <begin position="235"/>
        <end position="268"/>
    </location>
</feature>
<dbReference type="EMBL" id="CP151505">
    <property type="protein sequence ID" value="WZN62049.1"/>
    <property type="molecule type" value="Genomic_DNA"/>
</dbReference>